<protein>
    <submittedName>
        <fullName evidence="1">Uncharacterized protein</fullName>
    </submittedName>
</protein>
<dbReference type="Proteomes" id="UP000007755">
    <property type="component" value="Unassembled WGS sequence"/>
</dbReference>
<organism evidence="2">
    <name type="scientific">Acromyrmex echinatior</name>
    <name type="common">Panamanian leafcutter ant</name>
    <name type="synonym">Acromyrmex octospinosus echinatior</name>
    <dbReference type="NCBI Taxonomy" id="103372"/>
    <lineage>
        <taxon>Eukaryota</taxon>
        <taxon>Metazoa</taxon>
        <taxon>Ecdysozoa</taxon>
        <taxon>Arthropoda</taxon>
        <taxon>Hexapoda</taxon>
        <taxon>Insecta</taxon>
        <taxon>Pterygota</taxon>
        <taxon>Neoptera</taxon>
        <taxon>Endopterygota</taxon>
        <taxon>Hymenoptera</taxon>
        <taxon>Apocrita</taxon>
        <taxon>Aculeata</taxon>
        <taxon>Formicoidea</taxon>
        <taxon>Formicidae</taxon>
        <taxon>Myrmicinae</taxon>
        <taxon>Acromyrmex</taxon>
    </lineage>
</organism>
<dbReference type="EMBL" id="GL888693">
    <property type="protein sequence ID" value="EGI58403.1"/>
    <property type="molecule type" value="Genomic_DNA"/>
</dbReference>
<gene>
    <name evidence="1" type="ORF">G5I_13500</name>
</gene>
<accession>F4X575</accession>
<dbReference type="InParanoid" id="F4X575"/>
<evidence type="ECO:0000313" key="1">
    <source>
        <dbReference type="EMBL" id="EGI58403.1"/>
    </source>
</evidence>
<sequence length="413" mass="47403">MVVECEVKVWFTIVKGRMRSEEEMVGQYEVLGRICWKDCSETRGQGRLRDSAFSKSEWIIRASFKARSFLKYGEVRALGIVSTTVLQPSSPSPFYSPQRVLTVGQLETIKLELGKDKELVEFRLKLIYISRNGHKSNSKNSTLFFHSHNILAYFRRFSLRNQGLSPAEVYIAVNLCSDCICSLGYEVPGHGPPDINCRCYCLQRSQIPAVSLYSPPCLVCLHGSSLRSSLIDRIYGMKRKIAIQNTLVATRVREQLHRKDPAAVVHQLWTTPRNTQCWPLLRTNLNLINNPKNRENLMRRLIMKLPNVGNYNVKRTKPVLNMKFTLLRTLFTYCKPEATDTEDLVHQGYLTPFCPRTRWSRLREKGITRKKKSCQGLSASAMRTCKRLSGYFVIHECKGIINNEDTLVEDPTT</sequence>
<keyword evidence="2" id="KW-1185">Reference proteome</keyword>
<name>F4X575_ACREC</name>
<reference evidence="1" key="1">
    <citation type="submission" date="2011-02" db="EMBL/GenBank/DDBJ databases">
        <title>The genome of the leaf-cutting ant Acromyrmex echinatior suggests key adaptations to social evolution and fungus farming.</title>
        <authorList>
            <person name="Nygaard S."/>
            <person name="Zhang G."/>
        </authorList>
    </citation>
    <scope>NUCLEOTIDE SEQUENCE</scope>
</reference>
<dbReference type="AlphaFoldDB" id="F4X575"/>
<evidence type="ECO:0000313" key="2">
    <source>
        <dbReference type="Proteomes" id="UP000007755"/>
    </source>
</evidence>
<proteinExistence type="predicted"/>